<dbReference type="Gene3D" id="3.10.129.10">
    <property type="entry name" value="Hotdog Thioesterase"/>
    <property type="match status" value="1"/>
</dbReference>
<dbReference type="RefSeq" id="WP_148917188.1">
    <property type="nucleotide sequence ID" value="NZ_VTAV01000001.1"/>
</dbReference>
<dbReference type="GO" id="GO:0016829">
    <property type="term" value="F:lyase activity"/>
    <property type="evidence" value="ECO:0007669"/>
    <property type="project" value="UniProtKB-KW"/>
</dbReference>
<dbReference type="InterPro" id="IPR029069">
    <property type="entry name" value="HotDog_dom_sf"/>
</dbReference>
<comment type="caution">
    <text evidence="2">The sequence shown here is derived from an EMBL/GenBank/DDBJ whole genome shotgun (WGS) entry which is preliminary data.</text>
</comment>
<evidence type="ECO:0000313" key="3">
    <source>
        <dbReference type="Proteomes" id="UP000322362"/>
    </source>
</evidence>
<proteinExistence type="predicted"/>
<dbReference type="SUPFAM" id="SSF54637">
    <property type="entry name" value="Thioesterase/thiol ester dehydrase-isomerase"/>
    <property type="match status" value="1"/>
</dbReference>
<evidence type="ECO:0000313" key="2">
    <source>
        <dbReference type="EMBL" id="TYR37723.1"/>
    </source>
</evidence>
<reference evidence="2 3" key="1">
    <citation type="submission" date="2019-08" db="EMBL/GenBank/DDBJ databases">
        <title>Phlebobacter frassis gen. nov. sp. nov., a new member of family Sphingobacteriaceae isolated from sand fly rearing media.</title>
        <authorList>
            <person name="Kakumanu M.L."/>
            <person name="Marayati B.F."/>
            <person name="Wada-Katsumata A."/>
            <person name="Wasserberg G."/>
            <person name="Schal C."/>
            <person name="Apperson C.S."/>
            <person name="Ponnusamy L."/>
        </authorList>
    </citation>
    <scope>NUCLEOTIDE SEQUENCE [LARGE SCALE GENOMIC DNA]</scope>
    <source>
        <strain evidence="2 3">SSI9</strain>
    </source>
</reference>
<dbReference type="Proteomes" id="UP000322362">
    <property type="component" value="Unassembled WGS sequence"/>
</dbReference>
<evidence type="ECO:0000259" key="1">
    <source>
        <dbReference type="Pfam" id="PF22818"/>
    </source>
</evidence>
<protein>
    <submittedName>
        <fullName evidence="2">3-hydroxyacyl-ACP dehydratase</fullName>
    </submittedName>
</protein>
<sequence>MTLLPDFYHVEKIISPSDNIHIAEIHLNPAHPIFGGHFPDNPVAPGVCMMQILKELVEETEQKTLFLIHASNVKFTALINPNENPVLQFRFEILHDDEGQVKVKNTTTFGETVALKLSVTYGASFSRGK</sequence>
<name>A0A5D4HC14_9SPHI</name>
<keyword evidence="3" id="KW-1185">Reference proteome</keyword>
<dbReference type="AlphaFoldDB" id="A0A5D4HC14"/>
<dbReference type="EMBL" id="VTAV01000001">
    <property type="protein sequence ID" value="TYR37723.1"/>
    <property type="molecule type" value="Genomic_DNA"/>
</dbReference>
<accession>A0A5D4HC14</accession>
<organism evidence="2 3">
    <name type="scientific">Sphingobacterium phlebotomi</name>
    <dbReference type="NCBI Taxonomy" id="2605433"/>
    <lineage>
        <taxon>Bacteria</taxon>
        <taxon>Pseudomonadati</taxon>
        <taxon>Bacteroidota</taxon>
        <taxon>Sphingobacteriia</taxon>
        <taxon>Sphingobacteriales</taxon>
        <taxon>Sphingobacteriaceae</taxon>
        <taxon>Sphingobacterium</taxon>
    </lineage>
</organism>
<dbReference type="InterPro" id="IPR054545">
    <property type="entry name" value="ApeI-like"/>
</dbReference>
<dbReference type="Pfam" id="PF22818">
    <property type="entry name" value="ApeI-like"/>
    <property type="match status" value="1"/>
</dbReference>
<feature type="domain" description="ApeI dehydratase-like" evidence="1">
    <location>
        <begin position="18"/>
        <end position="92"/>
    </location>
</feature>
<gene>
    <name evidence="2" type="ORF">FXV77_00045</name>
</gene>